<dbReference type="SMART" id="SM00345">
    <property type="entry name" value="HTH_GNTR"/>
    <property type="match status" value="1"/>
</dbReference>
<dbReference type="Gene3D" id="1.10.10.10">
    <property type="entry name" value="Winged helix-like DNA-binding domain superfamily/Winged helix DNA-binding domain"/>
    <property type="match status" value="1"/>
</dbReference>
<keyword evidence="3" id="KW-0805">Transcription regulation</keyword>
<dbReference type="GO" id="GO:0003677">
    <property type="term" value="F:DNA binding"/>
    <property type="evidence" value="ECO:0007669"/>
    <property type="project" value="UniProtKB-KW"/>
</dbReference>
<dbReference type="InterPro" id="IPR015424">
    <property type="entry name" value="PyrdxlP-dep_Trfase"/>
</dbReference>
<evidence type="ECO:0000256" key="4">
    <source>
        <dbReference type="ARBA" id="ARBA00023125"/>
    </source>
</evidence>
<dbReference type="SUPFAM" id="SSF46785">
    <property type="entry name" value="Winged helix' DNA-binding domain"/>
    <property type="match status" value="1"/>
</dbReference>
<evidence type="ECO:0000256" key="3">
    <source>
        <dbReference type="ARBA" id="ARBA00023015"/>
    </source>
</evidence>
<evidence type="ECO:0000256" key="2">
    <source>
        <dbReference type="ARBA" id="ARBA00022898"/>
    </source>
</evidence>
<dbReference type="RefSeq" id="WP_060325245.1">
    <property type="nucleotide sequence ID" value="NZ_LPIU01000094.1"/>
</dbReference>
<evidence type="ECO:0000256" key="1">
    <source>
        <dbReference type="ARBA" id="ARBA00005384"/>
    </source>
</evidence>
<dbReference type="PANTHER" id="PTHR46577:SF2">
    <property type="entry name" value="TRANSCRIPTIONAL REGULATORY PROTEIN"/>
    <property type="match status" value="1"/>
</dbReference>
<dbReference type="InterPro" id="IPR000524">
    <property type="entry name" value="Tscrpt_reg_HTH_GntR"/>
</dbReference>
<dbReference type="CDD" id="cd07377">
    <property type="entry name" value="WHTH_GntR"/>
    <property type="match status" value="1"/>
</dbReference>
<comment type="similarity">
    <text evidence="1">In the C-terminal section; belongs to the class-I pyridoxal-phosphate-dependent aminotransferase family.</text>
</comment>
<dbReference type="Pfam" id="PF00392">
    <property type="entry name" value="GntR"/>
    <property type="match status" value="1"/>
</dbReference>
<proteinExistence type="inferred from homology"/>
<dbReference type="GO" id="GO:0030170">
    <property type="term" value="F:pyridoxal phosphate binding"/>
    <property type="evidence" value="ECO:0007669"/>
    <property type="project" value="InterPro"/>
</dbReference>
<keyword evidence="4" id="KW-0238">DNA-binding</keyword>
<evidence type="ECO:0000313" key="8">
    <source>
        <dbReference type="Proteomes" id="UP000062998"/>
    </source>
</evidence>
<sequence>MPATEPFLHVSVAATLEAEIARGLWSPGQRLPSVRQLSRTQRVSVTTALAAYRLLEDRRLIEARPQKGFYVQQTGARTLSAPERRALDAERADESLTRDTLNRVDASPDLISFGTALCGKELFPIAALSRCIASTARRHPHLLAEVSFSPGSQRLRACLAEHASSWNCQFGADDVLVTNGCVEAFGLCLQAVARPGDAIVVDAPAYYGYLSTIERLGMTALPLPFAPDPARTFDEIARLARERRIGACLLSTCVGNPAGTGLSNDMKSALVERLERLGIPLIEDATFSDLHFASGQRAAKSYDRSGNVLLCSSLSKTLSPGLRIGWASGGRHHDALVTLKRTMSIGQPLLIQEGVAEYLLTGGYRHHLRQLRKQCQRQVEQTAQIVARHFPAGTQCALPNGGYLLWVRLPDRVPSMALYQLAFEAGITFAPGPLFAVDDAFAHYVRLNCGEKLDARRRDALIRLGGLACALADGDAGVPLPG</sequence>
<dbReference type="PANTHER" id="PTHR46577">
    <property type="entry name" value="HTH-TYPE TRANSCRIPTIONAL REGULATORY PROTEIN GABR"/>
    <property type="match status" value="1"/>
</dbReference>
<evidence type="ECO:0000259" key="6">
    <source>
        <dbReference type="PROSITE" id="PS50949"/>
    </source>
</evidence>
<dbReference type="InterPro" id="IPR015421">
    <property type="entry name" value="PyrdxlP-dep_Trfase_major"/>
</dbReference>
<dbReference type="Proteomes" id="UP000062998">
    <property type="component" value="Unassembled WGS sequence"/>
</dbReference>
<organism evidence="7 8">
    <name type="scientific">Burkholderia ubonensis</name>
    <dbReference type="NCBI Taxonomy" id="101571"/>
    <lineage>
        <taxon>Bacteria</taxon>
        <taxon>Pseudomonadati</taxon>
        <taxon>Pseudomonadota</taxon>
        <taxon>Betaproteobacteria</taxon>
        <taxon>Burkholderiales</taxon>
        <taxon>Burkholderiaceae</taxon>
        <taxon>Burkholderia</taxon>
        <taxon>Burkholderia cepacia complex</taxon>
    </lineage>
</organism>
<accession>A0A107FWU5</accession>
<keyword evidence="5" id="KW-0804">Transcription</keyword>
<dbReference type="Gene3D" id="3.40.640.10">
    <property type="entry name" value="Type I PLP-dependent aspartate aminotransferase-like (Major domain)"/>
    <property type="match status" value="1"/>
</dbReference>
<dbReference type="EMBL" id="LPIX01000063">
    <property type="protein sequence ID" value="KWE01133.1"/>
    <property type="molecule type" value="Genomic_DNA"/>
</dbReference>
<dbReference type="PROSITE" id="PS50949">
    <property type="entry name" value="HTH_GNTR"/>
    <property type="match status" value="1"/>
</dbReference>
<evidence type="ECO:0000256" key="5">
    <source>
        <dbReference type="ARBA" id="ARBA00023163"/>
    </source>
</evidence>
<protein>
    <submittedName>
        <fullName evidence="7">Transcriptional regulator</fullName>
    </submittedName>
</protein>
<dbReference type="AlphaFoldDB" id="A0A107FWU5"/>
<dbReference type="GO" id="GO:0003700">
    <property type="term" value="F:DNA-binding transcription factor activity"/>
    <property type="evidence" value="ECO:0007669"/>
    <property type="project" value="InterPro"/>
</dbReference>
<name>A0A107FWU5_9BURK</name>
<dbReference type="SUPFAM" id="SSF53383">
    <property type="entry name" value="PLP-dependent transferases"/>
    <property type="match status" value="1"/>
</dbReference>
<gene>
    <name evidence="7" type="ORF">WL73_16320</name>
</gene>
<dbReference type="InterPro" id="IPR015422">
    <property type="entry name" value="PyrdxlP-dep_Trfase_small"/>
</dbReference>
<dbReference type="CDD" id="cd00609">
    <property type="entry name" value="AAT_like"/>
    <property type="match status" value="1"/>
</dbReference>
<dbReference type="Pfam" id="PF00155">
    <property type="entry name" value="Aminotran_1_2"/>
    <property type="match status" value="1"/>
</dbReference>
<dbReference type="InterPro" id="IPR036388">
    <property type="entry name" value="WH-like_DNA-bd_sf"/>
</dbReference>
<reference evidence="7 8" key="1">
    <citation type="submission" date="2015-11" db="EMBL/GenBank/DDBJ databases">
        <title>Expanding the genomic diversity of Burkholderia species for the development of highly accurate diagnostics.</title>
        <authorList>
            <person name="Sahl J."/>
            <person name="Keim P."/>
            <person name="Wagner D."/>
        </authorList>
    </citation>
    <scope>NUCLEOTIDE SEQUENCE [LARGE SCALE GENOMIC DNA]</scope>
    <source>
        <strain evidence="7 8">MSMB2167WGS</strain>
    </source>
</reference>
<dbReference type="InterPro" id="IPR004839">
    <property type="entry name" value="Aminotransferase_I/II_large"/>
</dbReference>
<dbReference type="Gene3D" id="3.90.1150.10">
    <property type="entry name" value="Aspartate Aminotransferase, domain 1"/>
    <property type="match status" value="1"/>
</dbReference>
<feature type="domain" description="HTH gntR-type" evidence="6">
    <location>
        <begin position="6"/>
        <end position="74"/>
    </location>
</feature>
<dbReference type="InterPro" id="IPR051446">
    <property type="entry name" value="HTH_trans_reg/aminotransferase"/>
</dbReference>
<keyword evidence="2" id="KW-0663">Pyridoxal phosphate</keyword>
<dbReference type="InterPro" id="IPR036390">
    <property type="entry name" value="WH_DNA-bd_sf"/>
</dbReference>
<evidence type="ECO:0000313" key="7">
    <source>
        <dbReference type="EMBL" id="KWE01133.1"/>
    </source>
</evidence>
<comment type="caution">
    <text evidence="7">The sequence shown here is derived from an EMBL/GenBank/DDBJ whole genome shotgun (WGS) entry which is preliminary data.</text>
</comment>